<proteinExistence type="predicted"/>
<accession>A0A556MMF2</accession>
<organism evidence="1 2">
    <name type="scientific">Mucilaginibacter corticis</name>
    <dbReference type="NCBI Taxonomy" id="2597670"/>
    <lineage>
        <taxon>Bacteria</taxon>
        <taxon>Pseudomonadati</taxon>
        <taxon>Bacteroidota</taxon>
        <taxon>Sphingobacteriia</taxon>
        <taxon>Sphingobacteriales</taxon>
        <taxon>Sphingobacteriaceae</taxon>
        <taxon>Mucilaginibacter</taxon>
    </lineage>
</organism>
<sequence length="132" mass="15270">MMTRAEFYHFLEMEGGLICSHRKEQGPVYKYGPECNEGWFGLIAELIQKLIDAGWTREIRQIKEKFGGLRFYAEGLTGNCTDIIMEYEALSFKVCEVCGSTEKVNLRGDRWVKTLCETCAIPFAERHSRQKM</sequence>
<keyword evidence="2" id="KW-1185">Reference proteome</keyword>
<evidence type="ECO:0000313" key="1">
    <source>
        <dbReference type="EMBL" id="TSJ40939.1"/>
    </source>
</evidence>
<protein>
    <submittedName>
        <fullName evidence="1">Uncharacterized protein</fullName>
    </submittedName>
</protein>
<comment type="caution">
    <text evidence="1">The sequence shown here is derived from an EMBL/GenBank/DDBJ whole genome shotgun (WGS) entry which is preliminary data.</text>
</comment>
<gene>
    <name evidence="1" type="ORF">FO440_14480</name>
</gene>
<dbReference type="OrthoDB" id="531614at2"/>
<dbReference type="AlphaFoldDB" id="A0A556MMF2"/>
<dbReference type="EMBL" id="VLPK01000002">
    <property type="protein sequence ID" value="TSJ40939.1"/>
    <property type="molecule type" value="Genomic_DNA"/>
</dbReference>
<evidence type="ECO:0000313" key="2">
    <source>
        <dbReference type="Proteomes" id="UP000318733"/>
    </source>
</evidence>
<dbReference type="Proteomes" id="UP000318733">
    <property type="component" value="Unassembled WGS sequence"/>
</dbReference>
<name>A0A556MMF2_9SPHI</name>
<dbReference type="RefSeq" id="WP_144248977.1">
    <property type="nucleotide sequence ID" value="NZ_VLPK01000002.1"/>
</dbReference>
<reference evidence="1 2" key="1">
    <citation type="submission" date="2019-07" db="EMBL/GenBank/DDBJ databases">
        <authorList>
            <person name="Huq M.A."/>
        </authorList>
    </citation>
    <scope>NUCLEOTIDE SEQUENCE [LARGE SCALE GENOMIC DNA]</scope>
    <source>
        <strain evidence="1 2">MAH-19</strain>
    </source>
</reference>